<dbReference type="InterPro" id="IPR036045">
    <property type="entry name" value="Sec1-like_sf"/>
</dbReference>
<protein>
    <submittedName>
        <fullName evidence="2">Uncharacterized protein</fullName>
    </submittedName>
</protein>
<dbReference type="SUPFAM" id="SSF56815">
    <property type="entry name" value="Sec1/munc18-like (SM) proteins"/>
    <property type="match status" value="1"/>
</dbReference>
<dbReference type="Gene3D" id="3.40.50.1910">
    <property type="match status" value="1"/>
</dbReference>
<proteinExistence type="inferred from homology"/>
<dbReference type="Proteomes" id="UP001642484">
    <property type="component" value="Unassembled WGS sequence"/>
</dbReference>
<evidence type="ECO:0000313" key="3">
    <source>
        <dbReference type="Proteomes" id="UP001642484"/>
    </source>
</evidence>
<dbReference type="Gene3D" id="1.25.40.60">
    <property type="match status" value="1"/>
</dbReference>
<evidence type="ECO:0000256" key="1">
    <source>
        <dbReference type="ARBA" id="ARBA00009884"/>
    </source>
</evidence>
<sequence length="369" mass="41791">MYFLRPFPENVERILGEFKSAAPQHRQVHLCFTKPVEQSLLSKFTEAPHLASRVRSFVEVPLSFSLVQDRGFHFDVPEAITALFPVPDPQLVSSIVQQLADVCRCLQTTTPSIRCQSDLCHTIGQRVLRELSMHQASALPSQPCQLLILERSVDMAAALVHEYSYEACVFDLLDGNMLDGDRNVVTLKTSHAGENKDKNKEMLLEDPLWEELRYMHIEAARSHVEAKVDDVKRQNNQKSSTAMSTSAMLEQLRGAPEMRDAVDRMSLHLAMIMQIHSRLSQEQILDPLHLGLLEQDTACGIDRNGKDVKIANLQQTLLKIFIDRPELPSEMKLRLLMLYFACVANIPEANRSKLMDAAKLEPEDHQAML</sequence>
<dbReference type="Pfam" id="PF00995">
    <property type="entry name" value="Sec1"/>
    <property type="match status" value="1"/>
</dbReference>
<dbReference type="PANTHER" id="PTHR11679">
    <property type="entry name" value="VESICLE PROTEIN SORTING-ASSOCIATED"/>
    <property type="match status" value="1"/>
</dbReference>
<organism evidence="2 3">
    <name type="scientific">Durusdinium trenchii</name>
    <dbReference type="NCBI Taxonomy" id="1381693"/>
    <lineage>
        <taxon>Eukaryota</taxon>
        <taxon>Sar</taxon>
        <taxon>Alveolata</taxon>
        <taxon>Dinophyceae</taxon>
        <taxon>Suessiales</taxon>
        <taxon>Symbiodiniaceae</taxon>
        <taxon>Durusdinium</taxon>
    </lineage>
</organism>
<dbReference type="InterPro" id="IPR043127">
    <property type="entry name" value="Sec-1-like_dom3a"/>
</dbReference>
<comment type="similarity">
    <text evidence="1">Belongs to the STXBP/unc-18/SEC1 family.</text>
</comment>
<dbReference type="InterPro" id="IPR001619">
    <property type="entry name" value="Sec1-like"/>
</dbReference>
<comment type="caution">
    <text evidence="2">The sequence shown here is derived from an EMBL/GenBank/DDBJ whole genome shotgun (WGS) entry which is preliminary data.</text>
</comment>
<name>A0ABP0L6I7_9DINO</name>
<reference evidence="2 3" key="1">
    <citation type="submission" date="2024-02" db="EMBL/GenBank/DDBJ databases">
        <authorList>
            <person name="Chen Y."/>
            <person name="Shah S."/>
            <person name="Dougan E. K."/>
            <person name="Thang M."/>
            <person name="Chan C."/>
        </authorList>
    </citation>
    <scope>NUCLEOTIDE SEQUENCE [LARGE SCALE GENOMIC DNA]</scope>
</reference>
<dbReference type="Gene3D" id="3.40.50.2060">
    <property type="match status" value="1"/>
</dbReference>
<accession>A0ABP0L6I7</accession>
<keyword evidence="3" id="KW-1185">Reference proteome</keyword>
<dbReference type="Gene3D" id="3.90.830.10">
    <property type="entry name" value="Syntaxin Binding Protein 1, Chain A, domain 2"/>
    <property type="match status" value="1"/>
</dbReference>
<dbReference type="EMBL" id="CAXAMN010011113">
    <property type="protein sequence ID" value="CAK9034204.1"/>
    <property type="molecule type" value="Genomic_DNA"/>
</dbReference>
<evidence type="ECO:0000313" key="2">
    <source>
        <dbReference type="EMBL" id="CAK9034204.1"/>
    </source>
</evidence>
<dbReference type="InterPro" id="IPR027482">
    <property type="entry name" value="Sec1-like_dom2"/>
</dbReference>
<dbReference type="InterPro" id="IPR043154">
    <property type="entry name" value="Sec-1-like_dom1"/>
</dbReference>
<gene>
    <name evidence="2" type="ORF">CCMP2556_LOCUS19380</name>
</gene>